<dbReference type="InterPro" id="IPR021858">
    <property type="entry name" value="Fun_TF"/>
</dbReference>
<proteinExistence type="predicted"/>
<protein>
    <recommendedName>
        <fullName evidence="6">Zn(II)2Cys6 transcription factor</fullName>
    </recommendedName>
</protein>
<keyword evidence="2" id="KW-0539">Nucleus</keyword>
<keyword evidence="3" id="KW-1133">Transmembrane helix</keyword>
<gene>
    <name evidence="4" type="ORF">H109_06925</name>
</gene>
<accession>A0A059J0F7</accession>
<dbReference type="PANTHER" id="PTHR37534">
    <property type="entry name" value="TRANSCRIPTIONAL ACTIVATOR PROTEIN UGA3"/>
    <property type="match status" value="1"/>
</dbReference>
<dbReference type="EMBL" id="AOKY01000594">
    <property type="protein sequence ID" value="KDB21158.1"/>
    <property type="molecule type" value="Genomic_DNA"/>
</dbReference>
<dbReference type="AlphaFoldDB" id="A0A059J0F7"/>
<evidence type="ECO:0008006" key="6">
    <source>
        <dbReference type="Google" id="ProtNLM"/>
    </source>
</evidence>
<feature type="transmembrane region" description="Helical" evidence="3">
    <location>
        <begin position="42"/>
        <end position="65"/>
    </location>
</feature>
<dbReference type="GO" id="GO:0045944">
    <property type="term" value="P:positive regulation of transcription by RNA polymerase II"/>
    <property type="evidence" value="ECO:0007669"/>
    <property type="project" value="TreeGrafter"/>
</dbReference>
<keyword evidence="3" id="KW-0472">Membrane</keyword>
<evidence type="ECO:0000256" key="1">
    <source>
        <dbReference type="ARBA" id="ARBA00004123"/>
    </source>
</evidence>
<dbReference type="GO" id="GO:0000976">
    <property type="term" value="F:transcription cis-regulatory region binding"/>
    <property type="evidence" value="ECO:0007669"/>
    <property type="project" value="TreeGrafter"/>
</dbReference>
<organism evidence="4 5">
    <name type="scientific">Trichophyton interdigitale (strain MR816)</name>
    <dbReference type="NCBI Taxonomy" id="1215338"/>
    <lineage>
        <taxon>Eukaryota</taxon>
        <taxon>Fungi</taxon>
        <taxon>Dikarya</taxon>
        <taxon>Ascomycota</taxon>
        <taxon>Pezizomycotina</taxon>
        <taxon>Eurotiomycetes</taxon>
        <taxon>Eurotiomycetidae</taxon>
        <taxon>Onygenales</taxon>
        <taxon>Arthrodermataceae</taxon>
        <taxon>Trichophyton</taxon>
    </lineage>
</organism>
<dbReference type="PANTHER" id="PTHR37534:SF49">
    <property type="entry name" value="LYSINE BIOSYNTHESIS REGULATORY PROTEIN LYS14"/>
    <property type="match status" value="1"/>
</dbReference>
<keyword evidence="5" id="KW-1185">Reference proteome</keyword>
<name>A0A059J0F7_TRIIM</name>
<dbReference type="Pfam" id="PF11951">
    <property type="entry name" value="Fungal_trans_2"/>
    <property type="match status" value="1"/>
</dbReference>
<evidence type="ECO:0000256" key="2">
    <source>
        <dbReference type="ARBA" id="ARBA00023242"/>
    </source>
</evidence>
<evidence type="ECO:0000313" key="5">
    <source>
        <dbReference type="Proteomes" id="UP000024533"/>
    </source>
</evidence>
<evidence type="ECO:0000256" key="3">
    <source>
        <dbReference type="SAM" id="Phobius"/>
    </source>
</evidence>
<sequence length="618" mass="69769">MTRRQRKQPESRRRTGCWTCKGTVHTKTPPFMHQRRCSVPPAVGWIPCISSVLLSFVALMILLMLTGNLGVDLLVGRREACAMYGGKTALQSMRTAESRLRPGAKAALERRCIAKRDSVRPYRYCYSSWRTNIHETGVKSESDRKNIERNFQAVPIAQYAGRWLFLNTTYWDFGSSQDRPLEAAESLTQLYGAGRRTCPFVPSLRAPPGHPLTSFSQTERYLLDYFIEGIGPNCSLSPFYNPYLSLITPLALSHAPLRNTLLAIAANQFYRLGNVKFEKEAYIYKQRALAGLQKEINERKPSFGAVATVLMLCFHDISDGCTPSWKTHLRGGMQLLNLLPLKTAEGHMLKQFFVMYFVAHDIMGRTAMEDSSEAETLENAWLADDDLEEIDMLMGCSRGLMSLISKISNLATEKSKMSKCRPLSISELSYFNNARNNLELELQSVQQTLPSYAKDRDDLLRVAEVKRLTALLYLRQRLGTPRNSSILSPVSVGLYARYPITFNTNTTRASPSPGPLAMVESSTLAWKEKLVTDIIAIISTLPDTATLLWPLFVIGSVDIDKEEHRRFILERLQNIQNSRNLGNIRRARLAVESAYRARDLDHPRGNDWGREGRGISLA</sequence>
<keyword evidence="3" id="KW-0812">Transmembrane</keyword>
<dbReference type="GO" id="GO:0005634">
    <property type="term" value="C:nucleus"/>
    <property type="evidence" value="ECO:0007669"/>
    <property type="project" value="UniProtKB-SubCell"/>
</dbReference>
<comment type="subcellular location">
    <subcellularLocation>
        <location evidence="1">Nucleus</location>
    </subcellularLocation>
</comment>
<dbReference type="OrthoDB" id="6730379at2759"/>
<dbReference type="GO" id="GO:0003700">
    <property type="term" value="F:DNA-binding transcription factor activity"/>
    <property type="evidence" value="ECO:0007669"/>
    <property type="project" value="TreeGrafter"/>
</dbReference>
<dbReference type="Proteomes" id="UP000024533">
    <property type="component" value="Unassembled WGS sequence"/>
</dbReference>
<reference evidence="4 5" key="1">
    <citation type="submission" date="2014-02" db="EMBL/GenBank/DDBJ databases">
        <title>The Genome Sequence of Trichophyton interdigitale MR816.</title>
        <authorList>
            <consortium name="The Broad Institute Genomics Platform"/>
            <person name="Cuomo C.A."/>
            <person name="White T.C."/>
            <person name="Graser Y."/>
            <person name="Martinez-Rossi N."/>
            <person name="Heitman J."/>
            <person name="Young S.K."/>
            <person name="Zeng Q."/>
            <person name="Gargeya S."/>
            <person name="Abouelleil A."/>
            <person name="Alvarado L."/>
            <person name="Chapman S.B."/>
            <person name="Gainer-Dewar J."/>
            <person name="Goldberg J."/>
            <person name="Griggs A."/>
            <person name="Gujja S."/>
            <person name="Hansen M."/>
            <person name="Howarth C."/>
            <person name="Imamovic A."/>
            <person name="Larimer J."/>
            <person name="Martinez D."/>
            <person name="Murphy C."/>
            <person name="Pearson M.D."/>
            <person name="Persinoti G."/>
            <person name="Poon T."/>
            <person name="Priest M."/>
            <person name="Roberts A.D."/>
            <person name="Saif S."/>
            <person name="Shea T.D."/>
            <person name="Sykes S.N."/>
            <person name="Wortman J."/>
            <person name="Nusbaum C."/>
            <person name="Birren B."/>
        </authorList>
    </citation>
    <scope>NUCLEOTIDE SEQUENCE [LARGE SCALE GENOMIC DNA]</scope>
    <source>
        <strain evidence="4 5">MR816</strain>
    </source>
</reference>
<evidence type="ECO:0000313" key="4">
    <source>
        <dbReference type="EMBL" id="KDB21158.1"/>
    </source>
</evidence>
<dbReference type="STRING" id="1215338.A0A059J0F7"/>
<comment type="caution">
    <text evidence="4">The sequence shown here is derived from an EMBL/GenBank/DDBJ whole genome shotgun (WGS) entry which is preliminary data.</text>
</comment>